<gene>
    <name evidence="1" type="ORF">KI810_05785</name>
</gene>
<proteinExistence type="predicted"/>
<name>A0ABS5SB03_9BACT</name>
<evidence type="ECO:0000313" key="1">
    <source>
        <dbReference type="EMBL" id="MBT0652558.1"/>
    </source>
</evidence>
<dbReference type="RefSeq" id="WP_214174494.1">
    <property type="nucleotide sequence ID" value="NZ_JAHCVK010000001.1"/>
</dbReference>
<dbReference type="Proteomes" id="UP000756860">
    <property type="component" value="Unassembled WGS sequence"/>
</dbReference>
<sequence>MIWQLWRQDDNGGRYLVGTYGTKEAAQEKITELTRCHHKQTYWVSEAIEAITGSES</sequence>
<comment type="caution">
    <text evidence="1">The sequence shown here is derived from an EMBL/GenBank/DDBJ whole genome shotgun (WGS) entry which is preliminary data.</text>
</comment>
<organism evidence="1 2">
    <name type="scientific">Geomobilimonas luticola</name>
    <dbReference type="NCBI Taxonomy" id="1114878"/>
    <lineage>
        <taxon>Bacteria</taxon>
        <taxon>Pseudomonadati</taxon>
        <taxon>Thermodesulfobacteriota</taxon>
        <taxon>Desulfuromonadia</taxon>
        <taxon>Geobacterales</taxon>
        <taxon>Geobacteraceae</taxon>
        <taxon>Geomobilimonas</taxon>
    </lineage>
</organism>
<protein>
    <recommendedName>
        <fullName evidence="3">SPOR domain-containing protein</fullName>
    </recommendedName>
</protein>
<reference evidence="1 2" key="1">
    <citation type="submission" date="2021-05" db="EMBL/GenBank/DDBJ databases">
        <title>The draft genome of Geobacter luticola JCM 17780.</title>
        <authorList>
            <person name="Xu Z."/>
            <person name="Masuda Y."/>
            <person name="Itoh H."/>
            <person name="Senoo K."/>
        </authorList>
    </citation>
    <scope>NUCLEOTIDE SEQUENCE [LARGE SCALE GENOMIC DNA]</scope>
    <source>
        <strain evidence="1 2">JCM 17780</strain>
    </source>
</reference>
<accession>A0ABS5SB03</accession>
<keyword evidence="2" id="KW-1185">Reference proteome</keyword>
<evidence type="ECO:0000313" key="2">
    <source>
        <dbReference type="Proteomes" id="UP000756860"/>
    </source>
</evidence>
<dbReference type="EMBL" id="JAHCVK010000001">
    <property type="protein sequence ID" value="MBT0652558.1"/>
    <property type="molecule type" value="Genomic_DNA"/>
</dbReference>
<evidence type="ECO:0008006" key="3">
    <source>
        <dbReference type="Google" id="ProtNLM"/>
    </source>
</evidence>